<keyword evidence="2" id="KW-0833">Ubl conjugation pathway</keyword>
<dbReference type="Gene3D" id="3.10.110.10">
    <property type="entry name" value="Ubiquitin Conjugating Enzyme"/>
    <property type="match status" value="1"/>
</dbReference>
<dbReference type="AlphaFoldDB" id="A0AAN9F031"/>
<keyword evidence="1" id="KW-0808">Transferase</keyword>
<dbReference type="InterPro" id="IPR000608">
    <property type="entry name" value="UBC"/>
</dbReference>
<organism evidence="4 5">
    <name type="scientific">Clitoria ternatea</name>
    <name type="common">Butterfly pea</name>
    <dbReference type="NCBI Taxonomy" id="43366"/>
    <lineage>
        <taxon>Eukaryota</taxon>
        <taxon>Viridiplantae</taxon>
        <taxon>Streptophyta</taxon>
        <taxon>Embryophyta</taxon>
        <taxon>Tracheophyta</taxon>
        <taxon>Spermatophyta</taxon>
        <taxon>Magnoliopsida</taxon>
        <taxon>eudicotyledons</taxon>
        <taxon>Gunneridae</taxon>
        <taxon>Pentapetalae</taxon>
        <taxon>rosids</taxon>
        <taxon>fabids</taxon>
        <taxon>Fabales</taxon>
        <taxon>Fabaceae</taxon>
        <taxon>Papilionoideae</taxon>
        <taxon>50 kb inversion clade</taxon>
        <taxon>NPAAA clade</taxon>
        <taxon>indigoferoid/millettioid clade</taxon>
        <taxon>Phaseoleae</taxon>
        <taxon>Clitoria</taxon>
    </lineage>
</organism>
<dbReference type="GO" id="GO:0061631">
    <property type="term" value="F:ubiquitin conjugating enzyme activity"/>
    <property type="evidence" value="ECO:0007669"/>
    <property type="project" value="TreeGrafter"/>
</dbReference>
<evidence type="ECO:0000313" key="5">
    <source>
        <dbReference type="Proteomes" id="UP001359559"/>
    </source>
</evidence>
<dbReference type="SMART" id="SM00212">
    <property type="entry name" value="UBCc"/>
    <property type="match status" value="1"/>
</dbReference>
<dbReference type="FunFam" id="3.10.110.10:FF:000133">
    <property type="entry name" value="Putative ubiquitin-conjugating enzyme E2 38"/>
    <property type="match status" value="1"/>
</dbReference>
<dbReference type="Proteomes" id="UP001359559">
    <property type="component" value="Unassembled WGS sequence"/>
</dbReference>
<dbReference type="CDD" id="cd23837">
    <property type="entry name" value="UBCc_UBE2O"/>
    <property type="match status" value="1"/>
</dbReference>
<comment type="caution">
    <text evidence="4">The sequence shown here is derived from an EMBL/GenBank/DDBJ whole genome shotgun (WGS) entry which is preliminary data.</text>
</comment>
<feature type="domain" description="UBC core" evidence="3">
    <location>
        <begin position="44"/>
        <end position="203"/>
    </location>
</feature>
<protein>
    <recommendedName>
        <fullName evidence="3">UBC core domain-containing protein</fullName>
    </recommendedName>
</protein>
<reference evidence="4 5" key="1">
    <citation type="submission" date="2024-01" db="EMBL/GenBank/DDBJ databases">
        <title>The genomes of 5 underutilized Papilionoideae crops provide insights into root nodulation and disease resistance.</title>
        <authorList>
            <person name="Yuan L."/>
        </authorList>
    </citation>
    <scope>NUCLEOTIDE SEQUENCE [LARGE SCALE GENOMIC DNA]</scope>
    <source>
        <strain evidence="4">LY-2023</strain>
        <tissue evidence="4">Leaf</tissue>
    </source>
</reference>
<dbReference type="PANTHER" id="PTHR46116">
    <property type="entry name" value="(E3-INDEPENDENT) E2 UBIQUITIN-CONJUGATING ENZYME"/>
    <property type="match status" value="1"/>
</dbReference>
<keyword evidence="5" id="KW-1185">Reference proteome</keyword>
<gene>
    <name evidence="4" type="ORF">RJT34_32330</name>
</gene>
<sequence length="332" mass="38032">MGETIDFEQFDVVSDNTDHHFARLNKKNETSDASSDCFTNESSDVYRRIMKEWKILAHNLPETIYVRVYENRVDLLRAMIVGVAGTPYHDGLFCFDIAFPPDYPNHPPKIHYCSYGLYINPNLYRNGKVCLSLINTWQGNKNEKWDPSRSTILQLLVSLQGLVLNDMPYFNEAGLEIFGRGMYEKRARAYNEYAFAHSCKSMLCLLQRPPQNFQGLVVAHFRSRGRAVLVACNDYANGRVRVGLYSETNEPPLTSCEKVSEKFKDWMHVLYPRLFSAFIQCGASLETGVEHLSIINESPKNMGNGKYKVIVKKVVGKIRKIYASTLKTRVKN</sequence>
<dbReference type="EMBL" id="JAYKXN010000008">
    <property type="protein sequence ID" value="KAK7264720.1"/>
    <property type="molecule type" value="Genomic_DNA"/>
</dbReference>
<name>A0AAN9F031_CLITE</name>
<dbReference type="SUPFAM" id="SSF54495">
    <property type="entry name" value="UBC-like"/>
    <property type="match status" value="1"/>
</dbReference>
<proteinExistence type="predicted"/>
<dbReference type="PANTHER" id="PTHR46116:SF19">
    <property type="entry name" value="UBIQUITIN-CONJUGATING ENZYME FAMILY PROTEIN"/>
    <property type="match status" value="1"/>
</dbReference>
<evidence type="ECO:0000256" key="1">
    <source>
        <dbReference type="ARBA" id="ARBA00022679"/>
    </source>
</evidence>
<accession>A0AAN9F031</accession>
<evidence type="ECO:0000256" key="2">
    <source>
        <dbReference type="ARBA" id="ARBA00022786"/>
    </source>
</evidence>
<dbReference type="PROSITE" id="PS50127">
    <property type="entry name" value="UBC_2"/>
    <property type="match status" value="1"/>
</dbReference>
<evidence type="ECO:0000313" key="4">
    <source>
        <dbReference type="EMBL" id="KAK7264720.1"/>
    </source>
</evidence>
<dbReference type="InterPro" id="IPR016135">
    <property type="entry name" value="UBQ-conjugating_enzyme/RWD"/>
</dbReference>
<dbReference type="Pfam" id="PF00179">
    <property type="entry name" value="UQ_con"/>
    <property type="match status" value="1"/>
</dbReference>
<evidence type="ECO:0000259" key="3">
    <source>
        <dbReference type="PROSITE" id="PS50127"/>
    </source>
</evidence>